<dbReference type="Proteomes" id="UP000289486">
    <property type="component" value="Segment"/>
</dbReference>
<protein>
    <submittedName>
        <fullName evidence="1">Uncharacterized protein</fullName>
    </submittedName>
</protein>
<name>A0A411AWA9_9CAUD</name>
<gene>
    <name evidence="1" type="ORF">LIET2_gp117</name>
</gene>
<organism evidence="1 2">
    <name type="scientific">Pantoea phage vB_PagM_LIET2</name>
    <dbReference type="NCBI Taxonomy" id="2508071"/>
    <lineage>
        <taxon>Viruses</taxon>
        <taxon>Duplodnaviria</taxon>
        <taxon>Heunggongvirae</taxon>
        <taxon>Uroviricota</taxon>
        <taxon>Caudoviricetes</taxon>
        <taxon>Lietduovirus</taxon>
        <taxon>Lietduovirus LIET2</taxon>
    </lineage>
</organism>
<evidence type="ECO:0000313" key="2">
    <source>
        <dbReference type="Proteomes" id="UP000289486"/>
    </source>
</evidence>
<evidence type="ECO:0000313" key="1">
    <source>
        <dbReference type="EMBL" id="QAX92369.1"/>
    </source>
</evidence>
<accession>A0A411AWA9</accession>
<proteinExistence type="predicted"/>
<sequence length="48" mass="5378">MPRYIALAHCVTCPPHRRSPGLIPRAFSFLAGSDINQLYRPSSTDLNH</sequence>
<dbReference type="EMBL" id="MK388689">
    <property type="protein sequence ID" value="QAX92369.1"/>
    <property type="molecule type" value="Genomic_DNA"/>
</dbReference>
<keyword evidence="2" id="KW-1185">Reference proteome</keyword>
<reference evidence="1 2" key="1">
    <citation type="submission" date="2019-01" db="EMBL/GenBank/DDBJ databases">
        <title>Complete genome sequence of Pantoea phage vB_PagM_LIET2.</title>
        <authorList>
            <person name="Truncaite L."/>
            <person name="Simoliuniene M."/>
            <person name="Kazlauskas D."/>
            <person name="Meskys R."/>
            <person name="Simoliunas E."/>
        </authorList>
    </citation>
    <scope>NUCLEOTIDE SEQUENCE [LARGE SCALE GENOMIC DNA]</scope>
</reference>